<feature type="region of interest" description="Disordered" evidence="6">
    <location>
        <begin position="381"/>
        <end position="420"/>
    </location>
</feature>
<evidence type="ECO:0000259" key="8">
    <source>
        <dbReference type="Pfam" id="PF20684"/>
    </source>
</evidence>
<keyword evidence="4 7" id="KW-0472">Membrane</keyword>
<gene>
    <name evidence="9" type="ORF">BKA67DRAFT_197657</name>
</gene>
<feature type="transmembrane region" description="Helical" evidence="7">
    <location>
        <begin position="188"/>
        <end position="212"/>
    </location>
</feature>
<dbReference type="Pfam" id="PF20684">
    <property type="entry name" value="Fung_rhodopsin"/>
    <property type="match status" value="1"/>
</dbReference>
<feature type="transmembrane region" description="Helical" evidence="7">
    <location>
        <begin position="29"/>
        <end position="48"/>
    </location>
</feature>
<feature type="transmembrane region" description="Helical" evidence="7">
    <location>
        <begin position="143"/>
        <end position="168"/>
    </location>
</feature>
<feature type="compositionally biased region" description="Basic and acidic residues" evidence="6">
    <location>
        <begin position="397"/>
        <end position="408"/>
    </location>
</feature>
<dbReference type="EMBL" id="JAGPXC010000002">
    <property type="protein sequence ID" value="KAH6657772.1"/>
    <property type="molecule type" value="Genomic_DNA"/>
</dbReference>
<feature type="transmembrane region" description="Helical" evidence="7">
    <location>
        <begin position="104"/>
        <end position="131"/>
    </location>
</feature>
<sequence>MQIPPVSVLSTWPMPNYKNPVTRGAGGKIIGVSLTMLVTLILAIRVYTRLRIVRNFGLDDILIIVAFAPSFGFTVCGIYAEFNLGWERHLWDVPYGVLESSSRLSLVTLCLFDLSSNLVKLSTLAMLYRLVRVTKSRMKTITLLIMAFVVVSGLLFIFITIFQCNPIWEYWTLSAKPQNCINEANHLLAAGTINTVTDFAVVLLPIKTVAVLHLPRKQYIILIGLFCAGFCACIAGCVRTYYTWIFTVDYDKSWHGWTVWVSSAIELYLGIVCASVPSCKQFFTTYLPGVIDSTRRSGGNSGGGSSSSSNPNRKSSRISSTVNTLVEASRYYCLQNRSNTHTNLLMDQQGPTSPGGYELSDFGARAKDIAEPQRAKVRPLTWPSVRPASSIIEEELGLERVSTKRSSEHGGSSPRLKGTY</sequence>
<dbReference type="OrthoDB" id="4525788at2759"/>
<organism evidence="9 10">
    <name type="scientific">Truncatella angustata</name>
    <dbReference type="NCBI Taxonomy" id="152316"/>
    <lineage>
        <taxon>Eukaryota</taxon>
        <taxon>Fungi</taxon>
        <taxon>Dikarya</taxon>
        <taxon>Ascomycota</taxon>
        <taxon>Pezizomycotina</taxon>
        <taxon>Sordariomycetes</taxon>
        <taxon>Xylariomycetidae</taxon>
        <taxon>Amphisphaeriales</taxon>
        <taxon>Sporocadaceae</taxon>
        <taxon>Truncatella</taxon>
    </lineage>
</organism>
<evidence type="ECO:0000256" key="6">
    <source>
        <dbReference type="SAM" id="MobiDB-lite"/>
    </source>
</evidence>
<dbReference type="InterPro" id="IPR052337">
    <property type="entry name" value="SAT4-like"/>
</dbReference>
<evidence type="ECO:0000256" key="5">
    <source>
        <dbReference type="ARBA" id="ARBA00038359"/>
    </source>
</evidence>
<dbReference type="GO" id="GO:0016020">
    <property type="term" value="C:membrane"/>
    <property type="evidence" value="ECO:0007669"/>
    <property type="project" value="UniProtKB-SubCell"/>
</dbReference>
<keyword evidence="3 7" id="KW-1133">Transmembrane helix</keyword>
<evidence type="ECO:0000256" key="2">
    <source>
        <dbReference type="ARBA" id="ARBA00022692"/>
    </source>
</evidence>
<dbReference type="AlphaFoldDB" id="A0A9P8UTH1"/>
<evidence type="ECO:0000256" key="7">
    <source>
        <dbReference type="SAM" id="Phobius"/>
    </source>
</evidence>
<protein>
    <recommendedName>
        <fullName evidence="8">Rhodopsin domain-containing protein</fullName>
    </recommendedName>
</protein>
<comment type="caution">
    <text evidence="9">The sequence shown here is derived from an EMBL/GenBank/DDBJ whole genome shotgun (WGS) entry which is preliminary data.</text>
</comment>
<feature type="domain" description="Rhodopsin" evidence="8">
    <location>
        <begin position="44"/>
        <end position="283"/>
    </location>
</feature>
<evidence type="ECO:0000256" key="3">
    <source>
        <dbReference type="ARBA" id="ARBA00022989"/>
    </source>
</evidence>
<evidence type="ECO:0000256" key="1">
    <source>
        <dbReference type="ARBA" id="ARBA00004141"/>
    </source>
</evidence>
<feature type="transmembrane region" description="Helical" evidence="7">
    <location>
        <begin position="219"/>
        <end position="242"/>
    </location>
</feature>
<feature type="transmembrane region" description="Helical" evidence="7">
    <location>
        <begin position="60"/>
        <end position="80"/>
    </location>
</feature>
<comment type="similarity">
    <text evidence="5">Belongs to the SAT4 family.</text>
</comment>
<dbReference type="PANTHER" id="PTHR33048:SF129">
    <property type="entry name" value="INTEGRAL MEMBRANE PROTEIN-RELATED"/>
    <property type="match status" value="1"/>
</dbReference>
<evidence type="ECO:0000313" key="9">
    <source>
        <dbReference type="EMBL" id="KAH6657772.1"/>
    </source>
</evidence>
<reference evidence="9" key="1">
    <citation type="journal article" date="2021" name="Nat. Commun.">
        <title>Genetic determinants of endophytism in the Arabidopsis root mycobiome.</title>
        <authorList>
            <person name="Mesny F."/>
            <person name="Miyauchi S."/>
            <person name="Thiergart T."/>
            <person name="Pickel B."/>
            <person name="Atanasova L."/>
            <person name="Karlsson M."/>
            <person name="Huettel B."/>
            <person name="Barry K.W."/>
            <person name="Haridas S."/>
            <person name="Chen C."/>
            <person name="Bauer D."/>
            <person name="Andreopoulos W."/>
            <person name="Pangilinan J."/>
            <person name="LaButti K."/>
            <person name="Riley R."/>
            <person name="Lipzen A."/>
            <person name="Clum A."/>
            <person name="Drula E."/>
            <person name="Henrissat B."/>
            <person name="Kohler A."/>
            <person name="Grigoriev I.V."/>
            <person name="Martin F.M."/>
            <person name="Hacquard S."/>
        </authorList>
    </citation>
    <scope>NUCLEOTIDE SEQUENCE</scope>
    <source>
        <strain evidence="9">MPI-SDFR-AT-0073</strain>
    </source>
</reference>
<comment type="subcellular location">
    <subcellularLocation>
        <location evidence="1">Membrane</location>
        <topology evidence="1">Multi-pass membrane protein</topology>
    </subcellularLocation>
</comment>
<feature type="region of interest" description="Disordered" evidence="6">
    <location>
        <begin position="295"/>
        <end position="320"/>
    </location>
</feature>
<proteinExistence type="inferred from homology"/>
<dbReference type="GeneID" id="70124292"/>
<name>A0A9P8UTH1_9PEZI</name>
<dbReference type="PANTHER" id="PTHR33048">
    <property type="entry name" value="PTH11-LIKE INTEGRAL MEMBRANE PROTEIN (AFU_ORTHOLOGUE AFUA_5G11245)"/>
    <property type="match status" value="1"/>
</dbReference>
<feature type="transmembrane region" description="Helical" evidence="7">
    <location>
        <begin position="254"/>
        <end position="276"/>
    </location>
</feature>
<keyword evidence="2 7" id="KW-0812">Transmembrane</keyword>
<evidence type="ECO:0000313" key="10">
    <source>
        <dbReference type="Proteomes" id="UP000758603"/>
    </source>
</evidence>
<accession>A0A9P8UTH1</accession>
<dbReference type="RefSeq" id="XP_045962006.1">
    <property type="nucleotide sequence ID" value="XM_046095399.1"/>
</dbReference>
<dbReference type="InterPro" id="IPR049326">
    <property type="entry name" value="Rhodopsin_dom_fungi"/>
</dbReference>
<dbReference type="Proteomes" id="UP000758603">
    <property type="component" value="Unassembled WGS sequence"/>
</dbReference>
<evidence type="ECO:0000256" key="4">
    <source>
        <dbReference type="ARBA" id="ARBA00023136"/>
    </source>
</evidence>
<feature type="compositionally biased region" description="Low complexity" evidence="6">
    <location>
        <begin position="306"/>
        <end position="320"/>
    </location>
</feature>
<keyword evidence="10" id="KW-1185">Reference proteome</keyword>